<evidence type="ECO:0000256" key="2">
    <source>
        <dbReference type="ARBA" id="ARBA00022737"/>
    </source>
</evidence>
<evidence type="ECO:0000256" key="1">
    <source>
        <dbReference type="ARBA" id="ARBA00022723"/>
    </source>
</evidence>
<accession>A0A4Q9MSN9</accession>
<protein>
    <recommendedName>
        <fullName evidence="7">C2H2-type domain-containing protein</fullName>
    </recommendedName>
</protein>
<dbReference type="AlphaFoldDB" id="A0A4Q9MSN9"/>
<evidence type="ECO:0000256" key="6">
    <source>
        <dbReference type="SAM" id="MobiDB-lite"/>
    </source>
</evidence>
<evidence type="ECO:0000259" key="7">
    <source>
        <dbReference type="PROSITE" id="PS50157"/>
    </source>
</evidence>
<organism evidence="8">
    <name type="scientific">Dichomitus squalens</name>
    <dbReference type="NCBI Taxonomy" id="114155"/>
    <lineage>
        <taxon>Eukaryota</taxon>
        <taxon>Fungi</taxon>
        <taxon>Dikarya</taxon>
        <taxon>Basidiomycota</taxon>
        <taxon>Agaricomycotina</taxon>
        <taxon>Agaricomycetes</taxon>
        <taxon>Polyporales</taxon>
        <taxon>Polyporaceae</taxon>
        <taxon>Dichomitus</taxon>
    </lineage>
</organism>
<proteinExistence type="predicted"/>
<dbReference type="Pfam" id="PF12874">
    <property type="entry name" value="zf-met"/>
    <property type="match status" value="2"/>
</dbReference>
<dbReference type="GO" id="GO:0000981">
    <property type="term" value="F:DNA-binding transcription factor activity, RNA polymerase II-specific"/>
    <property type="evidence" value="ECO:0007669"/>
    <property type="project" value="TreeGrafter"/>
</dbReference>
<dbReference type="Gene3D" id="3.30.160.60">
    <property type="entry name" value="Classic Zinc Finger"/>
    <property type="match status" value="3"/>
</dbReference>
<dbReference type="EMBL" id="ML143413">
    <property type="protein sequence ID" value="TBU29351.1"/>
    <property type="molecule type" value="Genomic_DNA"/>
</dbReference>
<dbReference type="InterPro" id="IPR036236">
    <property type="entry name" value="Znf_C2H2_sf"/>
</dbReference>
<feature type="region of interest" description="Disordered" evidence="6">
    <location>
        <begin position="43"/>
        <end position="69"/>
    </location>
</feature>
<dbReference type="PROSITE" id="PS00028">
    <property type="entry name" value="ZINC_FINGER_C2H2_1"/>
    <property type="match status" value="4"/>
</dbReference>
<evidence type="ECO:0000256" key="3">
    <source>
        <dbReference type="ARBA" id="ARBA00022771"/>
    </source>
</evidence>
<feature type="domain" description="C2H2-type" evidence="7">
    <location>
        <begin position="74"/>
        <end position="101"/>
    </location>
</feature>
<dbReference type="PROSITE" id="PS50157">
    <property type="entry name" value="ZINC_FINGER_C2H2_2"/>
    <property type="match status" value="3"/>
</dbReference>
<dbReference type="InterPro" id="IPR013087">
    <property type="entry name" value="Znf_C2H2_type"/>
</dbReference>
<feature type="domain" description="C2H2-type" evidence="7">
    <location>
        <begin position="128"/>
        <end position="150"/>
    </location>
</feature>
<feature type="domain" description="C2H2-type" evidence="7">
    <location>
        <begin position="102"/>
        <end position="127"/>
    </location>
</feature>
<evidence type="ECO:0000256" key="4">
    <source>
        <dbReference type="ARBA" id="ARBA00022833"/>
    </source>
</evidence>
<gene>
    <name evidence="8" type="ORF">BD311DRAFT_777514</name>
</gene>
<dbReference type="PANTHER" id="PTHR24409">
    <property type="entry name" value="ZINC FINGER PROTEIN 142"/>
    <property type="match status" value="1"/>
</dbReference>
<dbReference type="OrthoDB" id="6105938at2759"/>
<keyword evidence="1" id="KW-0479">Metal-binding</keyword>
<dbReference type="GO" id="GO:0008270">
    <property type="term" value="F:zinc ion binding"/>
    <property type="evidence" value="ECO:0007669"/>
    <property type="project" value="UniProtKB-KW"/>
</dbReference>
<keyword evidence="4" id="KW-0862">Zinc</keyword>
<keyword evidence="2" id="KW-0677">Repeat</keyword>
<dbReference type="GO" id="GO:0000977">
    <property type="term" value="F:RNA polymerase II transcription regulatory region sequence-specific DNA binding"/>
    <property type="evidence" value="ECO:0007669"/>
    <property type="project" value="TreeGrafter"/>
</dbReference>
<dbReference type="PANTHER" id="PTHR24409:SF295">
    <property type="entry name" value="AZ2-RELATED"/>
    <property type="match status" value="1"/>
</dbReference>
<dbReference type="GO" id="GO:0005634">
    <property type="term" value="C:nucleus"/>
    <property type="evidence" value="ECO:0007669"/>
    <property type="project" value="TreeGrafter"/>
</dbReference>
<dbReference type="SMART" id="SM00355">
    <property type="entry name" value="ZnF_C2H2"/>
    <property type="match status" value="7"/>
</dbReference>
<name>A0A4Q9MSN9_9APHY</name>
<dbReference type="SUPFAM" id="SSF57667">
    <property type="entry name" value="beta-beta-alpha zinc fingers"/>
    <property type="match status" value="1"/>
</dbReference>
<evidence type="ECO:0000256" key="5">
    <source>
        <dbReference type="PROSITE-ProRule" id="PRU00042"/>
    </source>
</evidence>
<sequence length="281" mass="30502">MSECITCHRVLKNDAALLQHCRDKGHPYRSPLVARQAAAAPAPAPVPASTSSAAKSASTSTAIGSSSTLSPPAYECKVCSVSFRDKATYDQHNASKHAPKPFKCAPCGLEFSSADALSIHFRHFPVHPKCPQCNSAFVDQTQLKLHQAAHPKCAQCDSVYLNKVQLEEHYRESGSHPVCFVCGEGFANDSMLDKHLSSAHLEGRCRLCDRQFRSAEELQNHYHVSSAHPHCALCEVGFADDEACDKVCRAPWNEICTSLMDSIAYVDEPPATPSPDPIAAT</sequence>
<dbReference type="Proteomes" id="UP000292957">
    <property type="component" value="Unassembled WGS sequence"/>
</dbReference>
<evidence type="ECO:0000313" key="8">
    <source>
        <dbReference type="EMBL" id="TBU29351.1"/>
    </source>
</evidence>
<keyword evidence="3 5" id="KW-0863">Zinc-finger</keyword>
<reference evidence="8" key="1">
    <citation type="submission" date="2019-01" db="EMBL/GenBank/DDBJ databases">
        <title>Draft genome sequences of three monokaryotic isolates of the white-rot basidiomycete fungus Dichomitus squalens.</title>
        <authorList>
            <consortium name="DOE Joint Genome Institute"/>
            <person name="Lopez S.C."/>
            <person name="Andreopoulos B."/>
            <person name="Pangilinan J."/>
            <person name="Lipzen A."/>
            <person name="Riley R."/>
            <person name="Ahrendt S."/>
            <person name="Ng V."/>
            <person name="Barry K."/>
            <person name="Daum C."/>
            <person name="Grigoriev I.V."/>
            <person name="Hilden K.S."/>
            <person name="Makela M.R."/>
            <person name="de Vries R.P."/>
        </authorList>
    </citation>
    <scope>NUCLEOTIDE SEQUENCE [LARGE SCALE GENOMIC DNA]</scope>
    <source>
        <strain evidence="8">OM18370.1</strain>
    </source>
</reference>
<dbReference type="Pfam" id="PF00096">
    <property type="entry name" value="zf-C2H2"/>
    <property type="match status" value="1"/>
</dbReference>